<proteinExistence type="predicted"/>
<feature type="transmembrane region" description="Helical" evidence="1">
    <location>
        <begin position="51"/>
        <end position="72"/>
    </location>
</feature>
<reference evidence="3" key="1">
    <citation type="journal article" date="2013" name="Science">
        <title>The Amborella genome and the evolution of flowering plants.</title>
        <authorList>
            <consortium name="Amborella Genome Project"/>
        </authorList>
    </citation>
    <scope>NUCLEOTIDE SEQUENCE [LARGE SCALE GENOMIC DNA]</scope>
</reference>
<accession>W1PX27</accession>
<dbReference type="Proteomes" id="UP000017836">
    <property type="component" value="Unassembled WGS sequence"/>
</dbReference>
<feature type="transmembrane region" description="Helical" evidence="1">
    <location>
        <begin position="175"/>
        <end position="198"/>
    </location>
</feature>
<feature type="transmembrane region" description="Helical" evidence="1">
    <location>
        <begin position="93"/>
        <end position="113"/>
    </location>
</feature>
<keyword evidence="1" id="KW-0472">Membrane</keyword>
<dbReference type="EMBL" id="KI392605">
    <property type="protein sequence ID" value="ERN12743.1"/>
    <property type="molecule type" value="Genomic_DNA"/>
</dbReference>
<keyword evidence="1" id="KW-0812">Transmembrane</keyword>
<keyword evidence="1" id="KW-1133">Transmembrane helix</keyword>
<sequence length="217" mass="23520">MVEVFGPNDVWNGSCGIGSAARLLVILEAHGGLELSAGWTGAGATRNGAKLLPLLVACFITEVSLVCCLRTFGRALVAVGATSKPALLKCSEVRLISVCLALSCPIGAMLVWWRLGLLKGSWWGEWFKISGGLPETFQPIHNFSSRDSSVYNNLVHNGVPFFCASRACFEMRISLLHLLATSFASYHLILKFLELLFLNLCKRQLAFGHSLVAVGNH</sequence>
<evidence type="ECO:0000256" key="1">
    <source>
        <dbReference type="SAM" id="Phobius"/>
    </source>
</evidence>
<protein>
    <submittedName>
        <fullName evidence="2">Uncharacterized protein</fullName>
    </submittedName>
</protein>
<evidence type="ECO:0000313" key="3">
    <source>
        <dbReference type="Proteomes" id="UP000017836"/>
    </source>
</evidence>
<organism evidence="2 3">
    <name type="scientific">Amborella trichopoda</name>
    <dbReference type="NCBI Taxonomy" id="13333"/>
    <lineage>
        <taxon>Eukaryota</taxon>
        <taxon>Viridiplantae</taxon>
        <taxon>Streptophyta</taxon>
        <taxon>Embryophyta</taxon>
        <taxon>Tracheophyta</taxon>
        <taxon>Spermatophyta</taxon>
        <taxon>Magnoliopsida</taxon>
        <taxon>Amborellales</taxon>
        <taxon>Amborellaceae</taxon>
        <taxon>Amborella</taxon>
    </lineage>
</organism>
<dbReference type="AlphaFoldDB" id="W1PX27"/>
<dbReference type="Gramene" id="ERN12743">
    <property type="protein sequence ID" value="ERN12743"/>
    <property type="gene ID" value="AMTR_s00043p00153300"/>
</dbReference>
<dbReference type="HOGENOM" id="CLU_1273749_0_0_1"/>
<gene>
    <name evidence="2" type="ORF">AMTR_s00043p00153300</name>
</gene>
<name>W1PX27_AMBTC</name>
<keyword evidence="3" id="KW-1185">Reference proteome</keyword>
<evidence type="ECO:0000313" key="2">
    <source>
        <dbReference type="EMBL" id="ERN12743.1"/>
    </source>
</evidence>